<comment type="caution">
    <text evidence="1">The sequence shown here is derived from an EMBL/GenBank/DDBJ whole genome shotgun (WGS) entry which is preliminary data.</text>
</comment>
<organism evidence="1 2">
    <name type="scientific">Candidatus Roizmanbacteria bacterium CG2_30_33_16</name>
    <dbReference type="NCBI Taxonomy" id="1805340"/>
    <lineage>
        <taxon>Bacteria</taxon>
        <taxon>Candidatus Roizmaniibacteriota</taxon>
    </lineage>
</organism>
<name>A0A1J5HX64_9BACT</name>
<accession>A0A1J5HX64</accession>
<reference evidence="1 2" key="1">
    <citation type="journal article" date="2016" name="Environ. Microbiol.">
        <title>Genomic resolution of a cold subsurface aquifer community provides metabolic insights for novel microbes adapted to high CO concentrations.</title>
        <authorList>
            <person name="Probst A.J."/>
            <person name="Castelle C.J."/>
            <person name="Singh A."/>
            <person name="Brown C.T."/>
            <person name="Anantharaman K."/>
            <person name="Sharon I."/>
            <person name="Hug L.A."/>
            <person name="Burstein D."/>
            <person name="Emerson J.B."/>
            <person name="Thomas B.C."/>
            <person name="Banfield J.F."/>
        </authorList>
    </citation>
    <scope>NUCLEOTIDE SEQUENCE [LARGE SCALE GENOMIC DNA]</scope>
    <source>
        <strain evidence="1">CG2_30_33_16</strain>
    </source>
</reference>
<dbReference type="EMBL" id="MNZM01000016">
    <property type="protein sequence ID" value="OIP86394.1"/>
    <property type="molecule type" value="Genomic_DNA"/>
</dbReference>
<protein>
    <submittedName>
        <fullName evidence="1">Uncharacterized protein</fullName>
    </submittedName>
</protein>
<dbReference type="Proteomes" id="UP000183758">
    <property type="component" value="Unassembled WGS sequence"/>
</dbReference>
<proteinExistence type="predicted"/>
<sequence>MTIYHKNLQPRWKEFSIYEQMANIGAEVGRAINWRKKKNQEMSQMAFYRALELIDFTVCDKKNNIRLQEILRIREVLVDDFFGDNIYQSSDDWWEKYFYYFNLVARNNSNGSTIS</sequence>
<gene>
    <name evidence="1" type="ORF">AUK04_00710</name>
</gene>
<evidence type="ECO:0000313" key="2">
    <source>
        <dbReference type="Proteomes" id="UP000183758"/>
    </source>
</evidence>
<dbReference type="AlphaFoldDB" id="A0A1J5HX64"/>
<evidence type="ECO:0000313" key="1">
    <source>
        <dbReference type="EMBL" id="OIP86394.1"/>
    </source>
</evidence>